<name>A0AA39G1P1_MICHY</name>
<sequence length="918" mass="104410">MSTNEIICLSSEDEDNDQNKIKNTTKVRNSTTNGGKNSTQNTKKRITPITVASEKPKQTKLISSVKPKIEDVDNDEAIEVIGVVTMKRPFTKPLSFSSSSTNKCDEEDDDDVVIPKVPKLEDKPLLIVKEKHPVHATNGRQDIFSMFLSQCLQRDKSTDMRKIVEKLKRKYEQLDPSYAHSEEFEDLLNEKRNCLMYENNQVYKHIAEVYEVMKNRKLGKNGDLSISNEVNLCGSLENEDSEETRKINYKIRSIEKIMSKVENRIKKYEEAEVDFDDESDSTFLITERYKKRMVDLYEKWCELTGNHKDAGRSYLRPIYLKLTGIVTVDQTINSFINSKLHNKKKAQTTPTANNLVFPDYVDILKLIQTHNEKKKLGMDAKAERSMAKQAFIKLGEYLKLARQKDFYDTFSLMYDQSDDPAMKHEELKIKLRENRELGEKKLNAIFDEYSKKQDKARSLGIDNSDDDSKTDDEEDEAEEDQITDDTISGDDGEHVENNDSDTTVHQSDISSVDDDQKNDGAMIVNQNEVKIDNVNEICVVSASDGITESKPCEKSEIKNISAIPSLNTDLSVTSENNIINESHSKIILKTDEVKTAITPTPMNTANANLSKDIQDVNGVIESTNVEGTTEILNSEDCEEEKPLLKLRSFAKPPRFWQNSQESKNQDSDKNIEVESEVIEIIDLDISEEKQDNINKEIQKKKKVDNTAIKKMTTNHASDQATPCKLVPLKQKKKDITIFKRFVRIPAVKLTTANSNIQLSKVSIVNTDAIKQCVVTNAQQNRFVPLSAIDIRNKKSIRPIEYIVNEKKSSEVSPVNEKQRNITATNSNVSQNLRINPVTTNVQLPTKTNKPPLILNLKNHPVIVQNTQVKYLELIPQKIVNPIVKQQPQNIENMKITIKIPEYNKSTTSPEKSSKLIPS</sequence>
<dbReference type="Gene3D" id="1.10.8.810">
    <property type="entry name" value="Daxx helical bundle domain"/>
    <property type="match status" value="1"/>
</dbReference>
<evidence type="ECO:0000256" key="3">
    <source>
        <dbReference type="ARBA" id="ARBA00004496"/>
    </source>
</evidence>
<evidence type="ECO:0000313" key="14">
    <source>
        <dbReference type="Proteomes" id="UP001168972"/>
    </source>
</evidence>
<proteinExistence type="predicted"/>
<evidence type="ECO:0000259" key="12">
    <source>
        <dbReference type="Pfam" id="PF20920"/>
    </source>
</evidence>
<keyword evidence="9" id="KW-0539">Nucleus</keyword>
<accession>A0AA39G1P1</accession>
<evidence type="ECO:0000256" key="4">
    <source>
        <dbReference type="ARBA" id="ARBA00022454"/>
    </source>
</evidence>
<dbReference type="GO" id="GO:0003714">
    <property type="term" value="F:transcription corepressor activity"/>
    <property type="evidence" value="ECO:0007669"/>
    <property type="project" value="TreeGrafter"/>
</dbReference>
<dbReference type="AlphaFoldDB" id="A0AA39G1P1"/>
<dbReference type="PANTHER" id="PTHR12766:SF7">
    <property type="entry name" value="DEATH DOMAIN-ASSOCIATED PROTEIN 6"/>
    <property type="match status" value="1"/>
</dbReference>
<dbReference type="Proteomes" id="UP001168972">
    <property type="component" value="Unassembled WGS sequence"/>
</dbReference>
<feature type="compositionally biased region" description="Acidic residues" evidence="11">
    <location>
        <begin position="463"/>
        <end position="490"/>
    </location>
</feature>
<protein>
    <recommendedName>
        <fullName evidence="12">Daxx histone-binding domain-containing protein</fullName>
    </recommendedName>
</protein>
<feature type="domain" description="Daxx histone-binding" evidence="12">
    <location>
        <begin position="371"/>
        <end position="451"/>
    </location>
</feature>
<organism evidence="13 14">
    <name type="scientific">Microctonus hyperodae</name>
    <name type="common">Parasitoid wasp</name>
    <dbReference type="NCBI Taxonomy" id="165561"/>
    <lineage>
        <taxon>Eukaryota</taxon>
        <taxon>Metazoa</taxon>
        <taxon>Ecdysozoa</taxon>
        <taxon>Arthropoda</taxon>
        <taxon>Hexapoda</taxon>
        <taxon>Insecta</taxon>
        <taxon>Pterygota</taxon>
        <taxon>Neoptera</taxon>
        <taxon>Endopterygota</taxon>
        <taxon>Hymenoptera</taxon>
        <taxon>Apocrita</taxon>
        <taxon>Ichneumonoidea</taxon>
        <taxon>Braconidae</taxon>
        <taxon>Euphorinae</taxon>
        <taxon>Microctonus</taxon>
    </lineage>
</organism>
<dbReference type="InterPro" id="IPR038298">
    <property type="entry name" value="Daxx_N_sf"/>
</dbReference>
<evidence type="ECO:0000256" key="11">
    <source>
        <dbReference type="SAM" id="MobiDB-lite"/>
    </source>
</evidence>
<keyword evidence="6" id="KW-0053">Apoptosis</keyword>
<dbReference type="GO" id="GO:0005694">
    <property type="term" value="C:chromosome"/>
    <property type="evidence" value="ECO:0007669"/>
    <property type="project" value="UniProtKB-SubCell"/>
</dbReference>
<evidence type="ECO:0000256" key="10">
    <source>
        <dbReference type="SAM" id="Coils"/>
    </source>
</evidence>
<feature type="region of interest" description="Disordered" evidence="11">
    <location>
        <begin position="456"/>
        <end position="518"/>
    </location>
</feature>
<dbReference type="GO" id="GO:0005737">
    <property type="term" value="C:cytoplasm"/>
    <property type="evidence" value="ECO:0007669"/>
    <property type="project" value="UniProtKB-SubCell"/>
</dbReference>
<evidence type="ECO:0000256" key="5">
    <source>
        <dbReference type="ARBA" id="ARBA00022490"/>
    </source>
</evidence>
<feature type="compositionally biased region" description="Polar residues" evidence="11">
    <location>
        <begin position="500"/>
        <end position="510"/>
    </location>
</feature>
<dbReference type="GO" id="GO:0006915">
    <property type="term" value="P:apoptotic process"/>
    <property type="evidence" value="ECO:0007669"/>
    <property type="project" value="UniProtKB-KW"/>
</dbReference>
<dbReference type="PANTHER" id="PTHR12766">
    <property type="entry name" value="DEATH DOMAIN-ASSOCIATED PROTEIN 6 DAXX"/>
    <property type="match status" value="1"/>
</dbReference>
<dbReference type="InterPro" id="IPR046426">
    <property type="entry name" value="DAXX_histone-bd_sf"/>
</dbReference>
<evidence type="ECO:0000256" key="8">
    <source>
        <dbReference type="ARBA" id="ARBA00023186"/>
    </source>
</evidence>
<feature type="region of interest" description="Disordered" evidence="11">
    <location>
        <begin position="1"/>
        <end position="45"/>
    </location>
</feature>
<keyword evidence="4" id="KW-0158">Chromosome</keyword>
<evidence type="ECO:0000313" key="13">
    <source>
        <dbReference type="EMBL" id="KAK0179733.1"/>
    </source>
</evidence>
<dbReference type="GO" id="GO:0003713">
    <property type="term" value="F:transcription coactivator activity"/>
    <property type="evidence" value="ECO:0007669"/>
    <property type="project" value="TreeGrafter"/>
</dbReference>
<gene>
    <name evidence="13" type="ORF">PV327_005456</name>
</gene>
<dbReference type="GO" id="GO:0050681">
    <property type="term" value="F:nuclear androgen receptor binding"/>
    <property type="evidence" value="ECO:0007669"/>
    <property type="project" value="TreeGrafter"/>
</dbReference>
<feature type="compositionally biased region" description="Polar residues" evidence="11">
    <location>
        <begin position="21"/>
        <end position="41"/>
    </location>
</feature>
<evidence type="ECO:0000256" key="1">
    <source>
        <dbReference type="ARBA" id="ARBA00004123"/>
    </source>
</evidence>
<comment type="subcellular location">
    <subcellularLocation>
        <location evidence="2">Chromosome</location>
    </subcellularLocation>
    <subcellularLocation>
        <location evidence="3">Cytoplasm</location>
    </subcellularLocation>
    <subcellularLocation>
        <location evidence="1">Nucleus</location>
    </subcellularLocation>
</comment>
<feature type="coiled-coil region" evidence="10">
    <location>
        <begin position="251"/>
        <end position="278"/>
    </location>
</feature>
<dbReference type="GO" id="GO:0016605">
    <property type="term" value="C:PML body"/>
    <property type="evidence" value="ECO:0007669"/>
    <property type="project" value="TreeGrafter"/>
</dbReference>
<evidence type="ECO:0000256" key="7">
    <source>
        <dbReference type="ARBA" id="ARBA00023054"/>
    </source>
</evidence>
<comment type="caution">
    <text evidence="13">The sequence shown here is derived from an EMBL/GenBank/DDBJ whole genome shotgun (WGS) entry which is preliminary data.</text>
</comment>
<keyword evidence="14" id="KW-1185">Reference proteome</keyword>
<evidence type="ECO:0000256" key="2">
    <source>
        <dbReference type="ARBA" id="ARBA00004286"/>
    </source>
</evidence>
<evidence type="ECO:0000256" key="6">
    <source>
        <dbReference type="ARBA" id="ARBA00022703"/>
    </source>
</evidence>
<dbReference type="Gene3D" id="1.20.58.2170">
    <property type="match status" value="1"/>
</dbReference>
<dbReference type="GO" id="GO:0042393">
    <property type="term" value="F:histone binding"/>
    <property type="evidence" value="ECO:0007669"/>
    <property type="project" value="InterPro"/>
</dbReference>
<dbReference type="Pfam" id="PF20920">
    <property type="entry name" value="DAXX_hist_bd"/>
    <property type="match status" value="1"/>
</dbReference>
<dbReference type="EMBL" id="JAQQBR010000003">
    <property type="protein sequence ID" value="KAK0179733.1"/>
    <property type="molecule type" value="Genomic_DNA"/>
</dbReference>
<dbReference type="InterPro" id="IPR046378">
    <property type="entry name" value="DAXX_histone-bd"/>
</dbReference>
<keyword evidence="7 10" id="KW-0175">Coiled coil</keyword>
<keyword evidence="8" id="KW-0143">Chaperone</keyword>
<evidence type="ECO:0000256" key="9">
    <source>
        <dbReference type="ARBA" id="ARBA00023242"/>
    </source>
</evidence>
<keyword evidence="5" id="KW-0963">Cytoplasm</keyword>
<reference evidence="13" key="1">
    <citation type="journal article" date="2023" name="bioRxiv">
        <title>Scaffold-level genome assemblies of two parasitoid biocontrol wasps reveal the parthenogenesis mechanism and an associated novel virus.</title>
        <authorList>
            <person name="Inwood S."/>
            <person name="Skelly J."/>
            <person name="Guhlin J."/>
            <person name="Harrop T."/>
            <person name="Goldson S."/>
            <person name="Dearden P."/>
        </authorList>
    </citation>
    <scope>NUCLEOTIDE SEQUENCE</scope>
    <source>
        <strain evidence="13">Lincoln</strain>
        <tissue evidence="13">Whole body</tissue>
    </source>
</reference>
<reference evidence="13" key="2">
    <citation type="submission" date="2023-03" db="EMBL/GenBank/DDBJ databases">
        <authorList>
            <person name="Inwood S.N."/>
            <person name="Skelly J.G."/>
            <person name="Guhlin J."/>
            <person name="Harrop T.W.R."/>
            <person name="Goldson S.G."/>
            <person name="Dearden P.K."/>
        </authorList>
    </citation>
    <scope>NUCLEOTIDE SEQUENCE</scope>
    <source>
        <strain evidence="13">Lincoln</strain>
        <tissue evidence="13">Whole body</tissue>
    </source>
</reference>